<dbReference type="InterPro" id="IPR050728">
    <property type="entry name" value="Zinc_Metalloprotease_M4"/>
</dbReference>
<evidence type="ECO:0000256" key="5">
    <source>
        <dbReference type="ARBA" id="ARBA00023049"/>
    </source>
</evidence>
<dbReference type="InterPro" id="IPR011096">
    <property type="entry name" value="FTP_domain"/>
</dbReference>
<gene>
    <name evidence="7" type="ORF">COM96_05820</name>
</gene>
<evidence type="ECO:0000313" key="8">
    <source>
        <dbReference type="Proteomes" id="UP000220006"/>
    </source>
</evidence>
<keyword evidence="4" id="KW-0862">Zinc</keyword>
<proteinExistence type="predicted"/>
<keyword evidence="2" id="KW-0479">Metal-binding</keyword>
<accession>A0A2A7I127</accession>
<evidence type="ECO:0000256" key="3">
    <source>
        <dbReference type="ARBA" id="ARBA00022801"/>
    </source>
</evidence>
<dbReference type="AlphaFoldDB" id="A0A2A7I127"/>
<dbReference type="Gene3D" id="3.10.450.490">
    <property type="match status" value="1"/>
</dbReference>
<evidence type="ECO:0000259" key="6">
    <source>
        <dbReference type="Pfam" id="PF07504"/>
    </source>
</evidence>
<reference evidence="7 8" key="1">
    <citation type="submission" date="2017-09" db="EMBL/GenBank/DDBJ databases">
        <title>Large-scale bioinformatics analysis of Bacillus genomes uncovers conserved roles of natural products in bacterial physiology.</title>
        <authorList>
            <consortium name="Agbiome Team Llc"/>
            <person name="Bleich R.M."/>
            <person name="Grubbs K.J."/>
            <person name="Santa Maria K.C."/>
            <person name="Allen S.E."/>
            <person name="Farag S."/>
            <person name="Shank E.A."/>
            <person name="Bowers A."/>
        </authorList>
    </citation>
    <scope>NUCLEOTIDE SEQUENCE [LARGE SCALE GENOMIC DNA]</scope>
    <source>
        <strain evidence="7 8">AFS096845</strain>
    </source>
</reference>
<name>A0A2A7I127_BACCE</name>
<dbReference type="GO" id="GO:0006508">
    <property type="term" value="P:proteolysis"/>
    <property type="evidence" value="ECO:0007669"/>
    <property type="project" value="UniProtKB-KW"/>
</dbReference>
<keyword evidence="5" id="KW-0482">Metalloprotease</keyword>
<dbReference type="PANTHER" id="PTHR33794">
    <property type="entry name" value="BACILLOLYSIN"/>
    <property type="match status" value="1"/>
</dbReference>
<evidence type="ECO:0000256" key="1">
    <source>
        <dbReference type="ARBA" id="ARBA00022670"/>
    </source>
</evidence>
<dbReference type="GO" id="GO:0046872">
    <property type="term" value="F:metal ion binding"/>
    <property type="evidence" value="ECO:0007669"/>
    <property type="project" value="UniProtKB-KW"/>
</dbReference>
<dbReference type="PANTHER" id="PTHR33794:SF3">
    <property type="entry name" value="NEUTRAL PROTEASE B"/>
    <property type="match status" value="1"/>
</dbReference>
<dbReference type="EMBL" id="NVLK01000008">
    <property type="protein sequence ID" value="PEC22966.1"/>
    <property type="molecule type" value="Genomic_DNA"/>
</dbReference>
<dbReference type="Pfam" id="PF07504">
    <property type="entry name" value="FTP"/>
    <property type="match status" value="1"/>
</dbReference>
<organism evidence="7 8">
    <name type="scientific">Bacillus cereus</name>
    <dbReference type="NCBI Taxonomy" id="1396"/>
    <lineage>
        <taxon>Bacteria</taxon>
        <taxon>Bacillati</taxon>
        <taxon>Bacillota</taxon>
        <taxon>Bacilli</taxon>
        <taxon>Bacillales</taxon>
        <taxon>Bacillaceae</taxon>
        <taxon>Bacillus</taxon>
        <taxon>Bacillus cereus group</taxon>
    </lineage>
</organism>
<protein>
    <submittedName>
        <fullName evidence="7">Bacillolysin</fullName>
    </submittedName>
</protein>
<sequence length="114" mass="12681">MAKKYLKGAVNVDFQPTNKETKENQTEVHLAQTYKNYKVYGQDLIVKVDKNGVITTVSGKVVQNLDQQPNLTITNFLSKNEVKSTLHPTLQIPSDAAETKFPGETVVYPVICGQ</sequence>
<evidence type="ECO:0000313" key="7">
    <source>
        <dbReference type="EMBL" id="PEC22966.1"/>
    </source>
</evidence>
<dbReference type="Proteomes" id="UP000220006">
    <property type="component" value="Unassembled WGS sequence"/>
</dbReference>
<keyword evidence="1" id="KW-0645">Protease</keyword>
<feature type="domain" description="FTP" evidence="6">
    <location>
        <begin position="13"/>
        <end position="60"/>
    </location>
</feature>
<dbReference type="GO" id="GO:0008237">
    <property type="term" value="F:metallopeptidase activity"/>
    <property type="evidence" value="ECO:0007669"/>
    <property type="project" value="UniProtKB-KW"/>
</dbReference>
<evidence type="ECO:0000256" key="2">
    <source>
        <dbReference type="ARBA" id="ARBA00022723"/>
    </source>
</evidence>
<evidence type="ECO:0000256" key="4">
    <source>
        <dbReference type="ARBA" id="ARBA00022833"/>
    </source>
</evidence>
<keyword evidence="3" id="KW-0378">Hydrolase</keyword>
<comment type="caution">
    <text evidence="7">The sequence shown here is derived from an EMBL/GenBank/DDBJ whole genome shotgun (WGS) entry which is preliminary data.</text>
</comment>